<feature type="signal peptide" evidence="1">
    <location>
        <begin position="1"/>
        <end position="25"/>
    </location>
</feature>
<proteinExistence type="predicted"/>
<dbReference type="OrthoDB" id="5517457at2"/>
<reference evidence="2 3" key="1">
    <citation type="submission" date="2017-06" db="EMBL/GenBank/DDBJ databases">
        <authorList>
            <person name="Kim H.J."/>
            <person name="Triplett B.A."/>
        </authorList>
    </citation>
    <scope>NUCLEOTIDE SEQUENCE [LARGE SCALE GENOMIC DNA]</scope>
    <source>
        <strain evidence="2 3">DSM 14713</strain>
    </source>
</reference>
<dbReference type="KEGG" id="mbd:MEBOL_004030"/>
<evidence type="ECO:0000313" key="3">
    <source>
        <dbReference type="Proteomes" id="UP000217289"/>
    </source>
</evidence>
<accession>A0A250IFH6</accession>
<dbReference type="AlphaFoldDB" id="A0A250IFH6"/>
<dbReference type="SUPFAM" id="SSF56925">
    <property type="entry name" value="OMPA-like"/>
    <property type="match status" value="1"/>
</dbReference>
<gene>
    <name evidence="2" type="ORF">MEBOL_004030</name>
</gene>
<sequence length="204" mass="20971">MRAKKKSWSIGAIAVAGLLAVPALAQERGEARVFNPDRTGRNLSRDLSVGVGAGVNAFTGNLGRATDTGGYLGIQADARPSSIIGLELGYEGSRNNFTNLSGGLWRHNVGALAKVGPELGRNHNLRPFVGAGVGMSVINPSGGGELLYNNDFVGEVPLAVGIDYNIGNVRAGARATYRLVGGQDQGALQTGDIANVGLQVGGAF</sequence>
<dbReference type="Proteomes" id="UP000217289">
    <property type="component" value="Chromosome"/>
</dbReference>
<keyword evidence="3" id="KW-1185">Reference proteome</keyword>
<protein>
    <submittedName>
        <fullName evidence="2">Uncharacterized protein</fullName>
    </submittedName>
</protein>
<evidence type="ECO:0000313" key="2">
    <source>
        <dbReference type="EMBL" id="ATB30569.1"/>
    </source>
</evidence>
<keyword evidence="1" id="KW-0732">Signal</keyword>
<dbReference type="RefSeq" id="WP_157775291.1">
    <property type="nucleotide sequence ID" value="NZ_CP022163.1"/>
</dbReference>
<feature type="chain" id="PRO_5012490527" evidence="1">
    <location>
        <begin position="26"/>
        <end position="204"/>
    </location>
</feature>
<organism evidence="2 3">
    <name type="scientific">Melittangium boletus DSM 14713</name>
    <dbReference type="NCBI Taxonomy" id="1294270"/>
    <lineage>
        <taxon>Bacteria</taxon>
        <taxon>Pseudomonadati</taxon>
        <taxon>Myxococcota</taxon>
        <taxon>Myxococcia</taxon>
        <taxon>Myxococcales</taxon>
        <taxon>Cystobacterineae</taxon>
        <taxon>Archangiaceae</taxon>
        <taxon>Melittangium</taxon>
    </lineage>
</organism>
<name>A0A250IFH6_9BACT</name>
<dbReference type="InterPro" id="IPR011250">
    <property type="entry name" value="OMP/PagP_B-barrel"/>
</dbReference>
<dbReference type="EMBL" id="CP022163">
    <property type="protein sequence ID" value="ATB30569.1"/>
    <property type="molecule type" value="Genomic_DNA"/>
</dbReference>
<evidence type="ECO:0000256" key="1">
    <source>
        <dbReference type="SAM" id="SignalP"/>
    </source>
</evidence>
<dbReference type="Gene3D" id="2.40.160.20">
    <property type="match status" value="1"/>
</dbReference>